<dbReference type="Pfam" id="PF14937">
    <property type="entry name" value="DUF4500"/>
    <property type="match status" value="1"/>
</dbReference>
<feature type="transmembrane region" description="Helical" evidence="8">
    <location>
        <begin position="44"/>
        <end position="62"/>
    </location>
</feature>
<comment type="subcellular location">
    <subcellularLocation>
        <location evidence="1">Membrane</location>
        <topology evidence="1">Single-pass membrane protein</topology>
    </subcellularLocation>
</comment>
<keyword evidence="6 8" id="KW-0472">Membrane</keyword>
<evidence type="ECO:0000256" key="5">
    <source>
        <dbReference type="ARBA" id="ARBA00022989"/>
    </source>
</evidence>
<evidence type="ECO:0000256" key="4">
    <source>
        <dbReference type="ARBA" id="ARBA00022692"/>
    </source>
</evidence>
<evidence type="ECO:0000313" key="10">
    <source>
        <dbReference type="EMBL" id="RXN07699.1"/>
    </source>
</evidence>
<dbReference type="Proteomes" id="UP000290572">
    <property type="component" value="Unassembled WGS sequence"/>
</dbReference>
<comment type="similarity">
    <text evidence="2">Belongs to the SMIM8 family.</text>
</comment>
<sequence length="92" mass="10072">MCPAQDSSKGGAQQPASSSADSGYRNPGLRGVRTTSLFRANKPVMVVGLLSLTLCVGYLGYLHAIKENDQQLYEAVDSEGEKYMRRKSSKWD</sequence>
<dbReference type="STRING" id="84645.A0A498LD30"/>
<dbReference type="EMBL" id="QBIY01013377">
    <property type="protein sequence ID" value="RXN06158.1"/>
    <property type="molecule type" value="Genomic_DNA"/>
</dbReference>
<evidence type="ECO:0000256" key="8">
    <source>
        <dbReference type="SAM" id="Phobius"/>
    </source>
</evidence>
<dbReference type="InterPro" id="IPR026686">
    <property type="entry name" value="UPF0708"/>
</dbReference>
<accession>A0A498LD30</accession>
<keyword evidence="5 8" id="KW-1133">Transmembrane helix</keyword>
<evidence type="ECO:0000313" key="9">
    <source>
        <dbReference type="EMBL" id="RXN06158.1"/>
    </source>
</evidence>
<dbReference type="EMBL" id="QBIY01013342">
    <property type="protein sequence ID" value="RXN07699.1"/>
    <property type="molecule type" value="Genomic_DNA"/>
</dbReference>
<comment type="caution">
    <text evidence="9">The sequence shown here is derived from an EMBL/GenBank/DDBJ whole genome shotgun (WGS) entry which is preliminary data.</text>
</comment>
<keyword evidence="4 8" id="KW-0812">Transmembrane</keyword>
<evidence type="ECO:0000256" key="7">
    <source>
        <dbReference type="SAM" id="MobiDB-lite"/>
    </source>
</evidence>
<name>A0A498LD30_LABRO</name>
<evidence type="ECO:0000256" key="6">
    <source>
        <dbReference type="ARBA" id="ARBA00023136"/>
    </source>
</evidence>
<proteinExistence type="inferred from homology"/>
<evidence type="ECO:0000256" key="1">
    <source>
        <dbReference type="ARBA" id="ARBA00004167"/>
    </source>
</evidence>
<protein>
    <recommendedName>
        <fullName evidence="3">Small integral membrane protein 8</fullName>
    </recommendedName>
</protein>
<keyword evidence="11" id="KW-1185">Reference proteome</keyword>
<dbReference type="GO" id="GO:0016020">
    <property type="term" value="C:membrane"/>
    <property type="evidence" value="ECO:0007669"/>
    <property type="project" value="UniProtKB-SubCell"/>
</dbReference>
<feature type="region of interest" description="Disordered" evidence="7">
    <location>
        <begin position="1"/>
        <end position="28"/>
    </location>
</feature>
<dbReference type="AlphaFoldDB" id="A0A498LD30"/>
<feature type="compositionally biased region" description="Polar residues" evidence="7">
    <location>
        <begin position="1"/>
        <end position="21"/>
    </location>
</feature>
<gene>
    <name evidence="9" type="ORF">ROHU_012436</name>
    <name evidence="10" type="ORF">ROHU_032208</name>
</gene>
<evidence type="ECO:0000313" key="11">
    <source>
        <dbReference type="Proteomes" id="UP000290572"/>
    </source>
</evidence>
<dbReference type="PANTHER" id="PTHR14274">
    <property type="entry name" value="SMALL INTEGRAL MEMBRANE PROTEIN 8"/>
    <property type="match status" value="1"/>
</dbReference>
<dbReference type="PANTHER" id="PTHR14274:SF1">
    <property type="entry name" value="SMALL INTEGRAL MEMBRANE PROTEIN 8"/>
    <property type="match status" value="1"/>
</dbReference>
<evidence type="ECO:0000256" key="3">
    <source>
        <dbReference type="ARBA" id="ARBA00014451"/>
    </source>
</evidence>
<reference evidence="9 11" key="1">
    <citation type="submission" date="2018-03" db="EMBL/GenBank/DDBJ databases">
        <title>Draft genome sequence of Rohu Carp (Labeo rohita).</title>
        <authorList>
            <person name="Das P."/>
            <person name="Kushwaha B."/>
            <person name="Joshi C.G."/>
            <person name="Kumar D."/>
            <person name="Nagpure N.S."/>
            <person name="Sahoo L."/>
            <person name="Das S.P."/>
            <person name="Bit A."/>
            <person name="Patnaik S."/>
            <person name="Meher P.K."/>
            <person name="Jayasankar P."/>
            <person name="Koringa P.G."/>
            <person name="Patel N.V."/>
            <person name="Hinsu A.T."/>
            <person name="Kumar R."/>
            <person name="Pandey M."/>
            <person name="Agarwal S."/>
            <person name="Srivastava S."/>
            <person name="Singh M."/>
            <person name="Iquebal M.A."/>
            <person name="Jaiswal S."/>
            <person name="Angadi U.B."/>
            <person name="Kumar N."/>
            <person name="Raza M."/>
            <person name="Shah T.M."/>
            <person name="Rai A."/>
            <person name="Jena J.K."/>
        </authorList>
    </citation>
    <scope>NUCLEOTIDE SEQUENCE [LARGE SCALE GENOMIC DNA]</scope>
    <source>
        <strain evidence="9">DASCIFA01</strain>
        <tissue evidence="9">Testis</tissue>
    </source>
</reference>
<evidence type="ECO:0000256" key="2">
    <source>
        <dbReference type="ARBA" id="ARBA00009328"/>
    </source>
</evidence>
<organism evidence="9 11">
    <name type="scientific">Labeo rohita</name>
    <name type="common">Indian major carp</name>
    <name type="synonym">Cyprinus rohita</name>
    <dbReference type="NCBI Taxonomy" id="84645"/>
    <lineage>
        <taxon>Eukaryota</taxon>
        <taxon>Metazoa</taxon>
        <taxon>Chordata</taxon>
        <taxon>Craniata</taxon>
        <taxon>Vertebrata</taxon>
        <taxon>Euteleostomi</taxon>
        <taxon>Actinopterygii</taxon>
        <taxon>Neopterygii</taxon>
        <taxon>Teleostei</taxon>
        <taxon>Ostariophysi</taxon>
        <taxon>Cypriniformes</taxon>
        <taxon>Cyprinidae</taxon>
        <taxon>Labeoninae</taxon>
        <taxon>Labeonini</taxon>
        <taxon>Labeo</taxon>
    </lineage>
</organism>